<dbReference type="RefSeq" id="WP_191006831.1">
    <property type="nucleotide sequence ID" value="NZ_JACXAD010000027.1"/>
</dbReference>
<evidence type="ECO:0000256" key="1">
    <source>
        <dbReference type="SAM" id="SignalP"/>
    </source>
</evidence>
<dbReference type="Proteomes" id="UP000612233">
    <property type="component" value="Unassembled WGS sequence"/>
</dbReference>
<keyword evidence="3" id="KW-1185">Reference proteome</keyword>
<dbReference type="AlphaFoldDB" id="A0A927GL05"/>
<proteinExistence type="predicted"/>
<comment type="caution">
    <text evidence="2">The sequence shown here is derived from an EMBL/GenBank/DDBJ whole genome shotgun (WGS) entry which is preliminary data.</text>
</comment>
<feature type="chain" id="PRO_5037885899" evidence="1">
    <location>
        <begin position="19"/>
        <end position="52"/>
    </location>
</feature>
<reference evidence="2" key="1">
    <citation type="submission" date="2020-09" db="EMBL/GenBank/DDBJ databases">
        <authorList>
            <person name="Kim M.K."/>
        </authorList>
    </citation>
    <scope>NUCLEOTIDE SEQUENCE</scope>
    <source>
        <strain evidence="2">BT664</strain>
    </source>
</reference>
<accession>A0A927GL05</accession>
<organism evidence="2 3">
    <name type="scientific">Hymenobacter montanus</name>
    <dbReference type="NCBI Taxonomy" id="2771359"/>
    <lineage>
        <taxon>Bacteria</taxon>
        <taxon>Pseudomonadati</taxon>
        <taxon>Bacteroidota</taxon>
        <taxon>Cytophagia</taxon>
        <taxon>Cytophagales</taxon>
        <taxon>Hymenobacteraceae</taxon>
        <taxon>Hymenobacter</taxon>
    </lineage>
</organism>
<sequence length="52" mass="5260">MYKLLFTGLLAVSSLAYAGSGTPKDKKGKAKTSAACAKACSSKPGCPLPGRK</sequence>
<name>A0A927GL05_9BACT</name>
<keyword evidence="1" id="KW-0732">Signal</keyword>
<feature type="signal peptide" evidence="1">
    <location>
        <begin position="1"/>
        <end position="18"/>
    </location>
</feature>
<evidence type="ECO:0000313" key="2">
    <source>
        <dbReference type="EMBL" id="MBD2770020.1"/>
    </source>
</evidence>
<evidence type="ECO:0000313" key="3">
    <source>
        <dbReference type="Proteomes" id="UP000612233"/>
    </source>
</evidence>
<protein>
    <submittedName>
        <fullName evidence="2">Uncharacterized protein</fullName>
    </submittedName>
</protein>
<gene>
    <name evidence="2" type="ORF">IC235_19200</name>
</gene>
<dbReference type="EMBL" id="JACXAD010000027">
    <property type="protein sequence ID" value="MBD2770020.1"/>
    <property type="molecule type" value="Genomic_DNA"/>
</dbReference>